<gene>
    <name evidence="2" type="ORF">DB88DRAFT_103252</name>
</gene>
<protein>
    <recommendedName>
        <fullName evidence="4">Secreted protein</fullName>
    </recommendedName>
</protein>
<evidence type="ECO:0000313" key="3">
    <source>
        <dbReference type="Proteomes" id="UP001182556"/>
    </source>
</evidence>
<comment type="caution">
    <text evidence="2">The sequence shown here is derived from an EMBL/GenBank/DDBJ whole genome shotgun (WGS) entry which is preliminary data.</text>
</comment>
<feature type="signal peptide" evidence="1">
    <location>
        <begin position="1"/>
        <end position="18"/>
    </location>
</feature>
<feature type="chain" id="PRO_5042216128" description="Secreted protein" evidence="1">
    <location>
        <begin position="19"/>
        <end position="97"/>
    </location>
</feature>
<proteinExistence type="predicted"/>
<organism evidence="2 3">
    <name type="scientific">Papiliotrema laurentii</name>
    <name type="common">Cryptococcus laurentii</name>
    <dbReference type="NCBI Taxonomy" id="5418"/>
    <lineage>
        <taxon>Eukaryota</taxon>
        <taxon>Fungi</taxon>
        <taxon>Dikarya</taxon>
        <taxon>Basidiomycota</taxon>
        <taxon>Agaricomycotina</taxon>
        <taxon>Tremellomycetes</taxon>
        <taxon>Tremellales</taxon>
        <taxon>Rhynchogastremaceae</taxon>
        <taxon>Papiliotrema</taxon>
    </lineage>
</organism>
<keyword evidence="1" id="KW-0732">Signal</keyword>
<accession>A0AAD9FMW3</accession>
<sequence length="97" mass="10779">MGSVLSSLLLALPPFQLGSRLASCLIERAIGQGQETPEGRETERRERNGTRRTLCALVLDVRYRNKAPFPHSPRLTHPRALRSGKYPRLVARSLGSS</sequence>
<evidence type="ECO:0000256" key="1">
    <source>
        <dbReference type="SAM" id="SignalP"/>
    </source>
</evidence>
<dbReference type="Proteomes" id="UP001182556">
    <property type="component" value="Unassembled WGS sequence"/>
</dbReference>
<evidence type="ECO:0000313" key="2">
    <source>
        <dbReference type="EMBL" id="KAK1921431.1"/>
    </source>
</evidence>
<dbReference type="EMBL" id="JAODAN010000011">
    <property type="protein sequence ID" value="KAK1921431.1"/>
    <property type="molecule type" value="Genomic_DNA"/>
</dbReference>
<name>A0AAD9FMW3_PAPLA</name>
<reference evidence="2" key="1">
    <citation type="submission" date="2023-02" db="EMBL/GenBank/DDBJ databases">
        <title>Identification and recombinant expression of a fungal hydrolase from Papiliotrema laurentii that hydrolyzes apple cutin and clears colloidal polyester polyurethane.</title>
        <authorList>
            <consortium name="DOE Joint Genome Institute"/>
            <person name="Roman V.A."/>
            <person name="Bojanowski C."/>
            <person name="Crable B.R."/>
            <person name="Wagner D.N."/>
            <person name="Hung C.S."/>
            <person name="Nadeau L.J."/>
            <person name="Schratz L."/>
            <person name="Haridas S."/>
            <person name="Pangilinan J."/>
            <person name="Lipzen A."/>
            <person name="Na H."/>
            <person name="Yan M."/>
            <person name="Ng V."/>
            <person name="Grigoriev I.V."/>
            <person name="Spatafora J.W."/>
            <person name="Barlow D."/>
            <person name="Biffinger J."/>
            <person name="Kelley-Loughnane N."/>
            <person name="Varaljay V.A."/>
            <person name="Crookes-Goodson W.J."/>
        </authorList>
    </citation>
    <scope>NUCLEOTIDE SEQUENCE</scope>
    <source>
        <strain evidence="2">5307AH</strain>
    </source>
</reference>
<evidence type="ECO:0008006" key="4">
    <source>
        <dbReference type="Google" id="ProtNLM"/>
    </source>
</evidence>
<keyword evidence="3" id="KW-1185">Reference proteome</keyword>
<dbReference type="AlphaFoldDB" id="A0AAD9FMW3"/>